<name>A0A2P2PZ63_RHIMU</name>
<reference evidence="1" key="1">
    <citation type="submission" date="2018-02" db="EMBL/GenBank/DDBJ databases">
        <title>Rhizophora mucronata_Transcriptome.</title>
        <authorList>
            <person name="Meera S.P."/>
            <person name="Sreeshan A."/>
            <person name="Augustine A."/>
        </authorList>
    </citation>
    <scope>NUCLEOTIDE SEQUENCE</scope>
    <source>
        <tissue evidence="1">Leaf</tissue>
    </source>
</reference>
<protein>
    <submittedName>
        <fullName evidence="1">Uncharacterized protein</fullName>
    </submittedName>
</protein>
<proteinExistence type="predicted"/>
<evidence type="ECO:0000313" key="1">
    <source>
        <dbReference type="EMBL" id="MBX60037.1"/>
    </source>
</evidence>
<organism evidence="1">
    <name type="scientific">Rhizophora mucronata</name>
    <name type="common">Asiatic mangrove</name>
    <dbReference type="NCBI Taxonomy" id="61149"/>
    <lineage>
        <taxon>Eukaryota</taxon>
        <taxon>Viridiplantae</taxon>
        <taxon>Streptophyta</taxon>
        <taxon>Embryophyta</taxon>
        <taxon>Tracheophyta</taxon>
        <taxon>Spermatophyta</taxon>
        <taxon>Magnoliopsida</taxon>
        <taxon>eudicotyledons</taxon>
        <taxon>Gunneridae</taxon>
        <taxon>Pentapetalae</taxon>
        <taxon>rosids</taxon>
        <taxon>fabids</taxon>
        <taxon>Malpighiales</taxon>
        <taxon>Rhizophoraceae</taxon>
        <taxon>Rhizophora</taxon>
    </lineage>
</organism>
<sequence length="47" mass="5165">MLRIPSPLPILPSPKSLKNQLTIPVQGQCEETTYIKCKTTLATQLVA</sequence>
<dbReference type="AlphaFoldDB" id="A0A2P2PZ63"/>
<dbReference type="EMBL" id="GGEC01079553">
    <property type="protein sequence ID" value="MBX60037.1"/>
    <property type="molecule type" value="Transcribed_RNA"/>
</dbReference>
<accession>A0A2P2PZ63</accession>